<comment type="domain">
    <text evidence="6">The N-terminal region contains the highly conserved SGGXDS motif, predicted to be a P-loop motif involved in ATP binding.</text>
</comment>
<keyword evidence="3 6" id="KW-0547">Nucleotide-binding</keyword>
<dbReference type="NCBIfam" id="TIGR02432">
    <property type="entry name" value="lysidine_TilS_N"/>
    <property type="match status" value="1"/>
</dbReference>
<evidence type="ECO:0000313" key="8">
    <source>
        <dbReference type="EMBL" id="ACV21602.1"/>
    </source>
</evidence>
<dbReference type="Pfam" id="PF01171">
    <property type="entry name" value="ATP_bind_3"/>
    <property type="match status" value="1"/>
</dbReference>
<proteinExistence type="inferred from homology"/>
<dbReference type="EC" id="6.3.4.19" evidence="6"/>
<dbReference type="KEGG" id="shi:Shel_05430"/>
<dbReference type="CDD" id="cd01992">
    <property type="entry name" value="TilS_N"/>
    <property type="match status" value="1"/>
</dbReference>
<keyword evidence="9" id="KW-1185">Reference proteome</keyword>
<name>C7N381_SLAHD</name>
<organism evidence="8 9">
    <name type="scientific">Slackia heliotrinireducens (strain ATCC 29202 / DSM 20476 / NCTC 11029 / RHS 1)</name>
    <name type="common">Peptococcus heliotrinreducens</name>
    <dbReference type="NCBI Taxonomy" id="471855"/>
    <lineage>
        <taxon>Bacteria</taxon>
        <taxon>Bacillati</taxon>
        <taxon>Actinomycetota</taxon>
        <taxon>Coriobacteriia</taxon>
        <taxon>Eggerthellales</taxon>
        <taxon>Eggerthellaceae</taxon>
        <taxon>Slackia</taxon>
    </lineage>
</organism>
<dbReference type="InterPro" id="IPR011063">
    <property type="entry name" value="TilS/TtcA_N"/>
</dbReference>
<dbReference type="InterPro" id="IPR014729">
    <property type="entry name" value="Rossmann-like_a/b/a_fold"/>
</dbReference>
<dbReference type="SUPFAM" id="SSF52402">
    <property type="entry name" value="Adenine nucleotide alpha hydrolases-like"/>
    <property type="match status" value="1"/>
</dbReference>
<keyword evidence="1 6" id="KW-0436">Ligase</keyword>
<gene>
    <name evidence="6" type="primary">tilS</name>
    <name evidence="8" type="ordered locus">Shel_05430</name>
</gene>
<dbReference type="GO" id="GO:0032267">
    <property type="term" value="F:tRNA(Ile)-lysidine synthase activity"/>
    <property type="evidence" value="ECO:0007669"/>
    <property type="project" value="UniProtKB-EC"/>
</dbReference>
<comment type="similarity">
    <text evidence="6">Belongs to the tRNA(Ile)-lysidine synthase family.</text>
</comment>
<dbReference type="InterPro" id="IPR012094">
    <property type="entry name" value="tRNA_Ile_lys_synt"/>
</dbReference>
<dbReference type="eggNOG" id="COG0037">
    <property type="taxonomic scope" value="Bacteria"/>
</dbReference>
<evidence type="ECO:0000256" key="4">
    <source>
        <dbReference type="ARBA" id="ARBA00022840"/>
    </source>
</evidence>
<evidence type="ECO:0000259" key="7">
    <source>
        <dbReference type="Pfam" id="PF01171"/>
    </source>
</evidence>
<dbReference type="Proteomes" id="UP000002026">
    <property type="component" value="Chromosome"/>
</dbReference>
<keyword evidence="2 6" id="KW-0819">tRNA processing</keyword>
<dbReference type="PANTHER" id="PTHR43033:SF1">
    <property type="entry name" value="TRNA(ILE)-LYSIDINE SYNTHASE-RELATED"/>
    <property type="match status" value="1"/>
</dbReference>
<dbReference type="STRING" id="471855.Shel_05430"/>
<dbReference type="RefSeq" id="WP_012797707.1">
    <property type="nucleotide sequence ID" value="NC_013165.1"/>
</dbReference>
<sequence length="361" mass="39986">MAERMALIDRVRTLIDDRSMVRTGSPVLLMVSGGSDSTALAYAAAELRDEGRLGTVTMLHVNHKLRGEASDGDAAFTRRLSAHLGIPLFDCEIDVPALLANGGNMEATAREERYRAVREALESTCSHTGYDLEDASAFTGHTADDRVESYFMRTIVGTGPGGLRAMSHVSWVNGCRICRPLLECSRDELREYIRSRPGAIADELGNLWREDATNGDTDHFRSYVRHELVPRAMERNPQLLATLTRTMNQIADEDDMLIARTKDLLVRFGVPLGSSPREGFIMSPEIGMEPKAMQRRVVYRLLSLMLPPTARIESASVEACVEAIGNHGYVANIQGDIAVSFNKHGLRLEPMAAFRARRNRV</sequence>
<feature type="binding site" evidence="6">
    <location>
        <begin position="32"/>
        <end position="37"/>
    </location>
    <ligand>
        <name>ATP</name>
        <dbReference type="ChEBI" id="CHEBI:30616"/>
    </ligand>
</feature>
<dbReference type="GO" id="GO:0006400">
    <property type="term" value="P:tRNA modification"/>
    <property type="evidence" value="ECO:0007669"/>
    <property type="project" value="UniProtKB-UniRule"/>
</dbReference>
<dbReference type="HAMAP" id="MF_01161">
    <property type="entry name" value="tRNA_Ile_lys_synt"/>
    <property type="match status" value="1"/>
</dbReference>
<evidence type="ECO:0000256" key="6">
    <source>
        <dbReference type="HAMAP-Rule" id="MF_01161"/>
    </source>
</evidence>
<comment type="subcellular location">
    <subcellularLocation>
        <location evidence="6">Cytoplasm</location>
    </subcellularLocation>
</comment>
<comment type="function">
    <text evidence="6">Ligates lysine onto the cytidine present at position 34 of the AUA codon-specific tRNA(Ile) that contains the anticodon CAU, in an ATP-dependent manner. Cytidine is converted to lysidine, thus changing the amino acid specificity of the tRNA from methionine to isoleucine.</text>
</comment>
<dbReference type="HOGENOM" id="CLU_018869_0_0_11"/>
<dbReference type="GO" id="GO:0005737">
    <property type="term" value="C:cytoplasm"/>
    <property type="evidence" value="ECO:0007669"/>
    <property type="project" value="UniProtKB-SubCell"/>
</dbReference>
<evidence type="ECO:0000256" key="5">
    <source>
        <dbReference type="ARBA" id="ARBA00048539"/>
    </source>
</evidence>
<feature type="domain" description="tRNA(Ile)-lysidine/2-thiocytidine synthase N-terminal" evidence="7">
    <location>
        <begin position="27"/>
        <end position="227"/>
    </location>
</feature>
<keyword evidence="4 6" id="KW-0067">ATP-binding</keyword>
<dbReference type="EMBL" id="CP001684">
    <property type="protein sequence ID" value="ACV21602.1"/>
    <property type="molecule type" value="Genomic_DNA"/>
</dbReference>
<keyword evidence="6" id="KW-0963">Cytoplasm</keyword>
<evidence type="ECO:0000313" key="9">
    <source>
        <dbReference type="Proteomes" id="UP000002026"/>
    </source>
</evidence>
<evidence type="ECO:0000256" key="1">
    <source>
        <dbReference type="ARBA" id="ARBA00022598"/>
    </source>
</evidence>
<reference evidence="8 9" key="1">
    <citation type="journal article" date="2009" name="Stand. Genomic Sci.">
        <title>Complete genome sequence of Slackia heliotrinireducens type strain (RHS 1).</title>
        <authorList>
            <person name="Pukall R."/>
            <person name="Lapidus A."/>
            <person name="Nolan M."/>
            <person name="Copeland A."/>
            <person name="Glavina Del Rio T."/>
            <person name="Lucas S."/>
            <person name="Chen F."/>
            <person name="Tice H."/>
            <person name="Cheng J.F."/>
            <person name="Chertkov O."/>
            <person name="Bruce D."/>
            <person name="Goodwin L."/>
            <person name="Kuske C."/>
            <person name="Brettin T."/>
            <person name="Detter J.C."/>
            <person name="Han C."/>
            <person name="Pitluck S."/>
            <person name="Pati A."/>
            <person name="Mavrommatis K."/>
            <person name="Ivanova N."/>
            <person name="Ovchinnikova G."/>
            <person name="Chen A."/>
            <person name="Palaniappan K."/>
            <person name="Schneider S."/>
            <person name="Rohde M."/>
            <person name="Chain P."/>
            <person name="D'haeseleer P."/>
            <person name="Goker M."/>
            <person name="Bristow J."/>
            <person name="Eisen J.A."/>
            <person name="Markowitz V."/>
            <person name="Kyrpides N.C."/>
            <person name="Klenk H.P."/>
            <person name="Hugenholtz P."/>
        </authorList>
    </citation>
    <scope>NUCLEOTIDE SEQUENCE [LARGE SCALE GENOMIC DNA]</scope>
    <source>
        <strain evidence="9">ATCC 29202 / DSM 20476 / NCTC 11029 / RHS 1</strain>
    </source>
</reference>
<evidence type="ECO:0000256" key="2">
    <source>
        <dbReference type="ARBA" id="ARBA00022694"/>
    </source>
</evidence>
<comment type="catalytic activity">
    <reaction evidence="5 6">
        <text>cytidine(34) in tRNA(Ile2) + L-lysine + ATP = lysidine(34) in tRNA(Ile2) + AMP + diphosphate + H(+)</text>
        <dbReference type="Rhea" id="RHEA:43744"/>
        <dbReference type="Rhea" id="RHEA-COMP:10625"/>
        <dbReference type="Rhea" id="RHEA-COMP:10670"/>
        <dbReference type="ChEBI" id="CHEBI:15378"/>
        <dbReference type="ChEBI" id="CHEBI:30616"/>
        <dbReference type="ChEBI" id="CHEBI:32551"/>
        <dbReference type="ChEBI" id="CHEBI:33019"/>
        <dbReference type="ChEBI" id="CHEBI:82748"/>
        <dbReference type="ChEBI" id="CHEBI:83665"/>
        <dbReference type="ChEBI" id="CHEBI:456215"/>
        <dbReference type="EC" id="6.3.4.19"/>
    </reaction>
</comment>
<protein>
    <recommendedName>
        <fullName evidence="6">tRNA(Ile)-lysidine synthase</fullName>
        <ecNumber evidence="6">6.3.4.19</ecNumber>
    </recommendedName>
    <alternativeName>
        <fullName evidence="6">tRNA(Ile)-2-lysyl-cytidine synthase</fullName>
    </alternativeName>
    <alternativeName>
        <fullName evidence="6">tRNA(Ile)-lysidine synthetase</fullName>
    </alternativeName>
</protein>
<accession>C7N381</accession>
<dbReference type="GO" id="GO:0005524">
    <property type="term" value="F:ATP binding"/>
    <property type="evidence" value="ECO:0007669"/>
    <property type="project" value="UniProtKB-UniRule"/>
</dbReference>
<dbReference type="PANTHER" id="PTHR43033">
    <property type="entry name" value="TRNA(ILE)-LYSIDINE SYNTHASE-RELATED"/>
    <property type="match status" value="1"/>
</dbReference>
<dbReference type="InterPro" id="IPR012795">
    <property type="entry name" value="tRNA_Ile_lys_synt_N"/>
</dbReference>
<evidence type="ECO:0000256" key="3">
    <source>
        <dbReference type="ARBA" id="ARBA00022741"/>
    </source>
</evidence>
<dbReference type="Gene3D" id="3.40.50.620">
    <property type="entry name" value="HUPs"/>
    <property type="match status" value="1"/>
</dbReference>
<dbReference type="AlphaFoldDB" id="C7N381"/>